<dbReference type="STRING" id="411467.BACCAP_04279"/>
<protein>
    <submittedName>
        <fullName evidence="2">Uncharacterized protein</fullName>
    </submittedName>
</protein>
<keyword evidence="1" id="KW-1133">Transmembrane helix</keyword>
<feature type="transmembrane region" description="Helical" evidence="1">
    <location>
        <begin position="93"/>
        <end position="113"/>
    </location>
</feature>
<feature type="transmembrane region" description="Helical" evidence="1">
    <location>
        <begin position="129"/>
        <end position="150"/>
    </location>
</feature>
<dbReference type="OrthoDB" id="3078253at2"/>
<organism evidence="2 3">
    <name type="scientific">Pseudoflavonifractor capillosus ATCC 29799</name>
    <dbReference type="NCBI Taxonomy" id="411467"/>
    <lineage>
        <taxon>Bacteria</taxon>
        <taxon>Bacillati</taxon>
        <taxon>Bacillota</taxon>
        <taxon>Clostridia</taxon>
        <taxon>Eubacteriales</taxon>
        <taxon>Oscillospiraceae</taxon>
        <taxon>Pseudoflavonifractor</taxon>
    </lineage>
</organism>
<accession>A6P1B2</accession>
<comment type="caution">
    <text evidence="2">The sequence shown here is derived from an EMBL/GenBank/DDBJ whole genome shotgun (WGS) entry which is preliminary data.</text>
</comment>
<evidence type="ECO:0000313" key="2">
    <source>
        <dbReference type="EMBL" id="EDM97804.1"/>
    </source>
</evidence>
<reference evidence="2 3" key="2">
    <citation type="submission" date="2007-06" db="EMBL/GenBank/DDBJ databases">
        <title>Draft genome sequence of Pseudoflavonifractor capillosus ATCC 29799.</title>
        <authorList>
            <person name="Sudarsanam P."/>
            <person name="Ley R."/>
            <person name="Guruge J."/>
            <person name="Turnbaugh P.J."/>
            <person name="Mahowald M."/>
            <person name="Liep D."/>
            <person name="Gordon J."/>
        </authorList>
    </citation>
    <scope>NUCLEOTIDE SEQUENCE [LARGE SCALE GENOMIC DNA]</scope>
    <source>
        <strain evidence="2 3">ATCC 29799</strain>
    </source>
</reference>
<reference evidence="2 3" key="1">
    <citation type="submission" date="2007-04" db="EMBL/GenBank/DDBJ databases">
        <authorList>
            <person name="Fulton L."/>
            <person name="Clifton S."/>
            <person name="Fulton B."/>
            <person name="Xu J."/>
            <person name="Minx P."/>
            <person name="Pepin K.H."/>
            <person name="Johnson M."/>
            <person name="Thiruvilangam P."/>
            <person name="Bhonagiri V."/>
            <person name="Nash W.E."/>
            <person name="Mardis E.R."/>
            <person name="Wilson R.K."/>
        </authorList>
    </citation>
    <scope>NUCLEOTIDE SEQUENCE [LARGE SCALE GENOMIC DNA]</scope>
    <source>
        <strain evidence="2 3">ATCC 29799</strain>
    </source>
</reference>
<proteinExistence type="predicted"/>
<feature type="transmembrane region" description="Helical" evidence="1">
    <location>
        <begin position="170"/>
        <end position="189"/>
    </location>
</feature>
<dbReference type="RefSeq" id="WP_006574755.1">
    <property type="nucleotide sequence ID" value="NZ_AAXG02000047.1"/>
</dbReference>
<gene>
    <name evidence="2" type="ORF">BACCAP_04279</name>
</gene>
<keyword evidence="1" id="KW-0472">Membrane</keyword>
<keyword evidence="3" id="KW-1185">Reference proteome</keyword>
<sequence length="198" mass="21965">MEEAKTRSGGNPWTRFRDKHPGTAQFLVFFMLSNGITVLQMIIMPVFKSLFGMTNLVNTTFQILPVGHNFDGSVYYIFNYPAGAIADGGGGGLAYFLAVQVTLLIAQVINFFAQRNVTFKSKSSMGKAACWYLVAYVAITLIAAALQGLYKAPVYQFFMETLNMGAAGETTADLITMLINCIISFWVYFPILKIIFRK</sequence>
<keyword evidence="1" id="KW-0812">Transmembrane</keyword>
<evidence type="ECO:0000256" key="1">
    <source>
        <dbReference type="SAM" id="Phobius"/>
    </source>
</evidence>
<dbReference type="eggNOG" id="ENOG502ZBMX">
    <property type="taxonomic scope" value="Bacteria"/>
</dbReference>
<feature type="transmembrane region" description="Helical" evidence="1">
    <location>
        <begin position="26"/>
        <end position="47"/>
    </location>
</feature>
<name>A6P1B2_9FIRM</name>
<dbReference type="AlphaFoldDB" id="A6P1B2"/>
<dbReference type="EMBL" id="AAXG02000047">
    <property type="protein sequence ID" value="EDM97804.1"/>
    <property type="molecule type" value="Genomic_DNA"/>
</dbReference>
<evidence type="ECO:0000313" key="3">
    <source>
        <dbReference type="Proteomes" id="UP000003639"/>
    </source>
</evidence>
<dbReference type="Proteomes" id="UP000003639">
    <property type="component" value="Unassembled WGS sequence"/>
</dbReference>